<feature type="region of interest" description="Disordered" evidence="1">
    <location>
        <begin position="421"/>
        <end position="440"/>
    </location>
</feature>
<dbReference type="AlphaFoldDB" id="A0A397UU27"/>
<organism evidence="2 3">
    <name type="scientific">Gigaspora rosea</name>
    <dbReference type="NCBI Taxonomy" id="44941"/>
    <lineage>
        <taxon>Eukaryota</taxon>
        <taxon>Fungi</taxon>
        <taxon>Fungi incertae sedis</taxon>
        <taxon>Mucoromycota</taxon>
        <taxon>Glomeromycotina</taxon>
        <taxon>Glomeromycetes</taxon>
        <taxon>Diversisporales</taxon>
        <taxon>Gigasporaceae</taxon>
        <taxon>Gigaspora</taxon>
    </lineage>
</organism>
<evidence type="ECO:0000313" key="2">
    <source>
        <dbReference type="EMBL" id="RIB12229.1"/>
    </source>
</evidence>
<name>A0A397UU27_9GLOM</name>
<accession>A0A397UU27</accession>
<comment type="caution">
    <text evidence="2">The sequence shown here is derived from an EMBL/GenBank/DDBJ whole genome shotgun (WGS) entry which is preliminary data.</text>
</comment>
<evidence type="ECO:0000313" key="3">
    <source>
        <dbReference type="Proteomes" id="UP000266673"/>
    </source>
</evidence>
<evidence type="ECO:0000256" key="1">
    <source>
        <dbReference type="SAM" id="MobiDB-lite"/>
    </source>
</evidence>
<protein>
    <submittedName>
        <fullName evidence="2">Uncharacterized protein</fullName>
    </submittedName>
</protein>
<reference evidence="2 3" key="1">
    <citation type="submission" date="2018-06" db="EMBL/GenBank/DDBJ databases">
        <title>Comparative genomics reveals the genomic features of Rhizophagus irregularis, R. cerebriforme, R. diaphanum and Gigaspora rosea, and their symbiotic lifestyle signature.</title>
        <authorList>
            <person name="Morin E."/>
            <person name="San Clemente H."/>
            <person name="Chen E.C.H."/>
            <person name="De La Providencia I."/>
            <person name="Hainaut M."/>
            <person name="Kuo A."/>
            <person name="Kohler A."/>
            <person name="Murat C."/>
            <person name="Tang N."/>
            <person name="Roy S."/>
            <person name="Loubradou J."/>
            <person name="Henrissat B."/>
            <person name="Grigoriev I.V."/>
            <person name="Corradi N."/>
            <person name="Roux C."/>
            <person name="Martin F.M."/>
        </authorList>
    </citation>
    <scope>NUCLEOTIDE SEQUENCE [LARGE SCALE GENOMIC DNA]</scope>
    <source>
        <strain evidence="2 3">DAOM 194757</strain>
    </source>
</reference>
<dbReference type="STRING" id="44941.A0A397UU27"/>
<proteinExistence type="predicted"/>
<sequence>MHKKVCLKRNSYDSENKNKDLVIKNIIGSAYELRSSDMMHIDDVPLSKKVITLLSLQKLIEKSKNKFKNQQSPTGFPKLYPYSIGGHEEVLLESYNLSKNETFERLAKLISSINLDNIKIAIEQEQNKQLLKILKKVSCTSTPKVFKFVVLRWMLKAIRKSLKVQATHKATQVWVKVLEAFRSDIGYEGKIEDICSKKVLEDQLCKFVSLEKPVDILNPKVFHDLSTVMNRKLKTLSLADLGERNGADGLTITEVEQILAHLTMQCNLPEELLRRLFFYNAILLALRGGKHQDLKISNFVKRFDGSLDAKLYRSKTNQRGLNNHDGQAETISLPNNKYIIDDYDGKWFYTRALSERMLKSYFQLICEMTNIEIGDRNISNHLGSTTSDYTTFDIYMLNDDLTTNNNLPKSPQSALSNLDQNVQKESISNSGSKSLEPKQIQDQISAVPRGQKQQMDKEALDKFLTGNVFHNCTFNFSAL</sequence>
<feature type="compositionally biased region" description="Polar residues" evidence="1">
    <location>
        <begin position="421"/>
        <end position="433"/>
    </location>
</feature>
<dbReference type="EMBL" id="QKWP01001045">
    <property type="protein sequence ID" value="RIB12229.1"/>
    <property type="molecule type" value="Genomic_DNA"/>
</dbReference>
<keyword evidence="3" id="KW-1185">Reference proteome</keyword>
<dbReference type="Proteomes" id="UP000266673">
    <property type="component" value="Unassembled WGS sequence"/>
</dbReference>
<gene>
    <name evidence="2" type="ORF">C2G38_2201220</name>
</gene>
<dbReference type="OrthoDB" id="2449280at2759"/>